<keyword evidence="1" id="KW-0175">Coiled coil</keyword>
<reference evidence="2 3" key="1">
    <citation type="submission" date="2017-11" db="EMBL/GenBank/DDBJ databases">
        <authorList>
            <person name="Han C.G."/>
        </authorList>
    </citation>
    <scope>NUCLEOTIDE SEQUENCE [LARGE SCALE GENOMIC DNA]</scope>
    <source>
        <strain evidence="2 3">ANC 5347</strain>
    </source>
</reference>
<dbReference type="InterPro" id="IPR027417">
    <property type="entry name" value="P-loop_NTPase"/>
</dbReference>
<comment type="caution">
    <text evidence="2">The sequence shown here is derived from an EMBL/GenBank/DDBJ whole genome shotgun (WGS) entry which is preliminary data.</text>
</comment>
<dbReference type="PANTHER" id="PTHR32114:SF2">
    <property type="entry name" value="ABC TRANSPORTER ABCH.3"/>
    <property type="match status" value="1"/>
</dbReference>
<dbReference type="Proteomes" id="UP000242351">
    <property type="component" value="Unassembled WGS sequence"/>
</dbReference>
<feature type="coiled-coil region" evidence="1">
    <location>
        <begin position="521"/>
        <end position="583"/>
    </location>
</feature>
<reference evidence="2 3" key="2">
    <citation type="submission" date="2017-12" db="EMBL/GenBank/DDBJ databases">
        <title>Revising the taxonomy of the Acinetobacter lwoffii group: the description of Acinetobacter pseudolwoffii sp. nov. and emended description of Acinetobacter lwoffii.</title>
        <authorList>
            <person name="Nemec A."/>
        </authorList>
    </citation>
    <scope>NUCLEOTIDE SEQUENCE [LARGE SCALE GENOMIC DNA]</scope>
    <source>
        <strain evidence="2 3">ANC 5347</strain>
    </source>
</reference>
<dbReference type="GO" id="GO:0006302">
    <property type="term" value="P:double-strand break repair"/>
    <property type="evidence" value="ECO:0007669"/>
    <property type="project" value="InterPro"/>
</dbReference>
<name>A0A2H9UN73_9GAMM</name>
<accession>A0A2H9UN73</accession>
<dbReference type="EMBL" id="PGOZ01000003">
    <property type="protein sequence ID" value="PJI33172.1"/>
    <property type="molecule type" value="Genomic_DNA"/>
</dbReference>
<dbReference type="Pfam" id="PF13555">
    <property type="entry name" value="AAA_29"/>
    <property type="match status" value="1"/>
</dbReference>
<proteinExistence type="predicted"/>
<dbReference type="RefSeq" id="WP_100357322.1">
    <property type="nucleotide sequence ID" value="NZ_PGOZ01000003.1"/>
</dbReference>
<evidence type="ECO:0008006" key="4">
    <source>
        <dbReference type="Google" id="ProtNLM"/>
    </source>
</evidence>
<dbReference type="AlphaFoldDB" id="A0A2H9UN73"/>
<feature type="coiled-coil region" evidence="1">
    <location>
        <begin position="319"/>
        <end position="353"/>
    </location>
</feature>
<feature type="coiled-coil region" evidence="1">
    <location>
        <begin position="400"/>
        <end position="431"/>
    </location>
</feature>
<evidence type="ECO:0000256" key="1">
    <source>
        <dbReference type="SAM" id="Coils"/>
    </source>
</evidence>
<protein>
    <recommendedName>
        <fullName evidence="4">Rad50/SbcC-type AAA domain-containing protein</fullName>
    </recommendedName>
</protein>
<dbReference type="GO" id="GO:0016887">
    <property type="term" value="F:ATP hydrolysis activity"/>
    <property type="evidence" value="ECO:0007669"/>
    <property type="project" value="InterPro"/>
</dbReference>
<dbReference type="SUPFAM" id="SSF52540">
    <property type="entry name" value="P-loop containing nucleoside triphosphate hydrolases"/>
    <property type="match status" value="3"/>
</dbReference>
<dbReference type="Gene3D" id="3.40.50.300">
    <property type="entry name" value="P-loop containing nucleotide triphosphate hydrolases"/>
    <property type="match status" value="2"/>
</dbReference>
<evidence type="ECO:0000313" key="2">
    <source>
        <dbReference type="EMBL" id="PJI33172.1"/>
    </source>
</evidence>
<feature type="coiled-coil region" evidence="1">
    <location>
        <begin position="781"/>
        <end position="829"/>
    </location>
</feature>
<gene>
    <name evidence="2" type="ORF">CU320_04215</name>
</gene>
<dbReference type="PANTHER" id="PTHR32114">
    <property type="entry name" value="ABC TRANSPORTER ABCH.3"/>
    <property type="match status" value="1"/>
</dbReference>
<evidence type="ECO:0000313" key="3">
    <source>
        <dbReference type="Proteomes" id="UP000242351"/>
    </source>
</evidence>
<feature type="coiled-coil region" evidence="1">
    <location>
        <begin position="623"/>
        <end position="689"/>
    </location>
</feature>
<feature type="coiled-coil region" evidence="1">
    <location>
        <begin position="870"/>
        <end position="911"/>
    </location>
</feature>
<dbReference type="Pfam" id="PF13558">
    <property type="entry name" value="SbcC_Walker_B"/>
    <property type="match status" value="1"/>
</dbReference>
<feature type="coiled-coil region" evidence="1">
    <location>
        <begin position="942"/>
        <end position="1036"/>
    </location>
</feature>
<organism evidence="2 3">
    <name type="scientific">Acinetobacter pseudolwoffii</name>
    <dbReference type="NCBI Taxonomy" id="2053287"/>
    <lineage>
        <taxon>Bacteria</taxon>
        <taxon>Pseudomonadati</taxon>
        <taxon>Pseudomonadota</taxon>
        <taxon>Gammaproteobacteria</taxon>
        <taxon>Moraxellales</taxon>
        <taxon>Moraxellaceae</taxon>
        <taxon>Acinetobacter</taxon>
    </lineage>
</organism>
<sequence>MKILRLSLNNLASLTGTHHIDFESSPLTHAGLIAITGKTGAGKSTLLDAMCLALYNEIPRLKGATGSLKDAGGQDVSIKDSKNILRRGCVHGFAELEFIALDSKRYTARWEIRRARQKVDGNLKVDRYIKCIDDDTTLTQKISEVTPLIEKLLGLSFEQFTRAVLLAQSEVGAFLKAKDHERADLLEYLTNSQIFSEVSKKAAEKHSQVRQKRHELENWLGHLELLSEDDITQLQQQHTAFNQILEHFNQSEKLLENDLKWHRQKHALYTEIQAKKEIYDVQLDADQKLTAQKQLLVHLDEFQGIREQFIQQNQMLTQQQQLTIQQQSFEQQLQQVQQQRDAEFTQLAQIQQQQQAHVQHMHAMQPHLEQGLKLDHEMHLVGNDYKKKSADLLDYAQQYIQPLQQQIESSKQQLASAAEQQQQRLTQLEQQADLAVFDLEPQSTLQRLQDYQKLYQQMQQQAPAVLSQSRTELEHSRQQLAQQIESLQQQFGNQAQLEQQLQQHQTVQQQSSTRLLKLEGLIQHVARLAEQEAEQQQLKQDVAHAQTELTQLEHTEIQLQQIVSNTEQEFEQLQNMLQQQRLLQTQSVQELRAQLKPDEACMVCGSQQHPFVQHQALLDTALNQLQDQQLQQAQQQLNQLKDDLKAIQIQQSKIKMLLEQKQQRLIHIERILNEQHQTLQQNLKELGLEQTNPDHSAQLLHPLQTQLGQWQQQHTQANEQFKILQQTWQNWRQQQQQLDSLQLSLQKMLQLDQLIEPVLTVLPEAQQLAWHKNAPAACTQLQQHLQQRLHLVNQVKTAEQELQGFKQQLNQAQQQLQLHEQRHTQIQAETHYLLEQGKDLRQQLNQLTEQHAGQTYKLAAEWRLQLDTQLKALDSQLQAQRQVYEQHEQALHQALLKQQALLTQMQQLTQQQAQSDQAIRTWQNLHRHFNAELIQQCLTIGLSEHQQIRQQLQAQHQALENAKIAWQTLEDQYQKHLQQQPELAFEEVEAHLNSLAQEKTEQQNSFNEIDTKLRMNANNQNTYAKYQQQIEQVKAEEYRWGRIYDLIGHKEGTKFQKIAQEHHLDILVEYANQQLQPLAPRYQLHRIPDSLSLAIIDLDMNSEVRPVLSLSGGETFLVSLALALAIANMASGSMKLESLFIDEGFGTLDPASLHMVMNALDHLQSQGRKVVLISHVQEMHERIPVQIQVKPVGAGASTIQIIG</sequence>